<feature type="transmembrane region" description="Helical" evidence="1">
    <location>
        <begin position="205"/>
        <end position="227"/>
    </location>
</feature>
<keyword evidence="1" id="KW-1133">Transmembrane helix</keyword>
<feature type="transmembrane region" description="Helical" evidence="1">
    <location>
        <begin position="179"/>
        <end position="199"/>
    </location>
</feature>
<gene>
    <name evidence="2" type="ORF">GCM10009639_45360</name>
</gene>
<name>A0ABN1YAF0_9ACTN</name>
<keyword evidence="1" id="KW-0812">Transmembrane</keyword>
<keyword evidence="3" id="KW-1185">Reference proteome</keyword>
<dbReference type="Proteomes" id="UP001499863">
    <property type="component" value="Unassembled WGS sequence"/>
</dbReference>
<keyword evidence="1" id="KW-0472">Membrane</keyword>
<feature type="transmembrane region" description="Helical" evidence="1">
    <location>
        <begin position="146"/>
        <end position="167"/>
    </location>
</feature>
<sequence>MNAPAKAARPPLDRSRLAGTVAASGLLALAGLATAVLGFSWFLDANDAALGYRSAPVCGTAQHATGTDCVRRETGKVTDRYTVSGDGTTYIVKVAREAAPAHRYEVTGNLYTAAEVGTDVDLTLYRGRVAELSSQGHRSGTLGTPWLPSLKVSLLAGLGATLTILGLTWSRAGTRAASFALAMGGFTAVTAMLGCLGLITTSLPVAALLAVPVLGWLAMTVSATVIVRDS</sequence>
<evidence type="ECO:0000313" key="2">
    <source>
        <dbReference type="EMBL" id="GAA1402162.1"/>
    </source>
</evidence>
<dbReference type="EMBL" id="BAAAKJ010000244">
    <property type="protein sequence ID" value="GAA1402162.1"/>
    <property type="molecule type" value="Genomic_DNA"/>
</dbReference>
<reference evidence="2 3" key="1">
    <citation type="journal article" date="2019" name="Int. J. Syst. Evol. Microbiol.">
        <title>The Global Catalogue of Microorganisms (GCM) 10K type strain sequencing project: providing services to taxonomists for standard genome sequencing and annotation.</title>
        <authorList>
            <consortium name="The Broad Institute Genomics Platform"/>
            <consortium name="The Broad Institute Genome Sequencing Center for Infectious Disease"/>
            <person name="Wu L."/>
            <person name="Ma J."/>
        </authorList>
    </citation>
    <scope>NUCLEOTIDE SEQUENCE [LARGE SCALE GENOMIC DNA]</scope>
    <source>
        <strain evidence="2 3">JCM 12393</strain>
    </source>
</reference>
<evidence type="ECO:0000256" key="1">
    <source>
        <dbReference type="SAM" id="Phobius"/>
    </source>
</evidence>
<comment type="caution">
    <text evidence="2">The sequence shown here is derived from an EMBL/GenBank/DDBJ whole genome shotgun (WGS) entry which is preliminary data.</text>
</comment>
<accession>A0ABN1YAF0</accession>
<proteinExistence type="predicted"/>
<evidence type="ECO:0000313" key="3">
    <source>
        <dbReference type="Proteomes" id="UP001499863"/>
    </source>
</evidence>
<organism evidence="2 3">
    <name type="scientific">Kitasatospora putterlickiae</name>
    <dbReference type="NCBI Taxonomy" id="221725"/>
    <lineage>
        <taxon>Bacteria</taxon>
        <taxon>Bacillati</taxon>
        <taxon>Actinomycetota</taxon>
        <taxon>Actinomycetes</taxon>
        <taxon>Kitasatosporales</taxon>
        <taxon>Streptomycetaceae</taxon>
        <taxon>Kitasatospora</taxon>
    </lineage>
</organism>
<evidence type="ECO:0008006" key="4">
    <source>
        <dbReference type="Google" id="ProtNLM"/>
    </source>
</evidence>
<protein>
    <recommendedName>
        <fullName evidence="4">Integral membrane protein</fullName>
    </recommendedName>
</protein>
<dbReference type="RefSeq" id="WP_344338725.1">
    <property type="nucleotide sequence ID" value="NZ_BAAAKJ010000244.1"/>
</dbReference>
<feature type="transmembrane region" description="Helical" evidence="1">
    <location>
        <begin position="21"/>
        <end position="43"/>
    </location>
</feature>